<keyword evidence="3" id="KW-1185">Reference proteome</keyword>
<dbReference type="AlphaFoldDB" id="A0A0M3T9T1"/>
<dbReference type="SUPFAM" id="SSF55729">
    <property type="entry name" value="Acyl-CoA N-acyltransferases (Nat)"/>
    <property type="match status" value="1"/>
</dbReference>
<dbReference type="KEGG" id="aep:AMC99_00532"/>
<feature type="domain" description="BioF2-like acetyltransferase" evidence="1">
    <location>
        <begin position="208"/>
        <end position="333"/>
    </location>
</feature>
<dbReference type="EMBL" id="CP012669">
    <property type="protein sequence ID" value="ALE15842.1"/>
    <property type="molecule type" value="Genomic_DNA"/>
</dbReference>
<evidence type="ECO:0000313" key="2">
    <source>
        <dbReference type="EMBL" id="ALE15842.1"/>
    </source>
</evidence>
<dbReference type="PATRIC" id="fig|361183.4.peg.523"/>
<protein>
    <recommendedName>
        <fullName evidence="1">BioF2-like acetyltransferase domain-containing protein</fullName>
    </recommendedName>
</protein>
<reference evidence="2 3" key="1">
    <citation type="submission" date="2015-09" db="EMBL/GenBank/DDBJ databases">
        <title>Complete genome sequence of a benzo[a]pyrene-degrading bacterium Altererythrobacter epoxidivorans CGMCC 1.7731T.</title>
        <authorList>
            <person name="Li Z."/>
            <person name="Cheng H."/>
            <person name="Huo Y."/>
            <person name="Xu X."/>
        </authorList>
    </citation>
    <scope>NUCLEOTIDE SEQUENCE [LARGE SCALE GENOMIC DNA]</scope>
    <source>
        <strain evidence="2 3">CGMCC 1.7731</strain>
    </source>
</reference>
<dbReference type="OrthoDB" id="213519at2"/>
<organism evidence="2 3">
    <name type="scientific">Altererythrobacter epoxidivorans</name>
    <dbReference type="NCBI Taxonomy" id="361183"/>
    <lineage>
        <taxon>Bacteria</taxon>
        <taxon>Pseudomonadati</taxon>
        <taxon>Pseudomonadota</taxon>
        <taxon>Alphaproteobacteria</taxon>
        <taxon>Sphingomonadales</taxon>
        <taxon>Erythrobacteraceae</taxon>
        <taxon>Altererythrobacter</taxon>
    </lineage>
</organism>
<dbReference type="STRING" id="361183.AMC99_00532"/>
<dbReference type="Proteomes" id="UP000057938">
    <property type="component" value="Chromosome"/>
</dbReference>
<name>A0A0M3T9T1_9SPHN</name>
<dbReference type="InterPro" id="IPR016181">
    <property type="entry name" value="Acyl_CoA_acyltransferase"/>
</dbReference>
<accession>A0A0M3T9T1</accession>
<evidence type="ECO:0000313" key="3">
    <source>
        <dbReference type="Proteomes" id="UP000057938"/>
    </source>
</evidence>
<gene>
    <name evidence="2" type="ORF">AMC99_00532</name>
</gene>
<dbReference type="Pfam" id="PF13480">
    <property type="entry name" value="Acetyltransf_6"/>
    <property type="match status" value="1"/>
</dbReference>
<sequence>MATAPLAIYETTSAEELYETAPEQELALREEGIHFLTAGQASCEKFAAEWQALVARTGEPNPFFEPWFLLPSLARLDSKGRVEIAAYYLGGELTALAPLTLSSNYYGYPLPHWEVWLHPNAFCGSPLIARGYERHFWRTLTGQLGHEQDGALFLHLPQIAVDSPGYRALQAEISSHDRPFATVGSVERAMLRSDLSAEEYFEDAMPNKKRKELRRQAKRLGEEGPVTFEQHSDDTDVAAWSAEFLTLEEAGWKGDEGSSLASDAATATLFEEALVGAAASGKLERLTMRIDGRPIAMLANFITPPGAFSFKTAFDENYARFSPGVLLQKENLALLDRSDIEWCDSCAAEGHPMIERIWRQKRTIASCNVALGGPLRQAIAKQLFRRETRERS</sequence>
<dbReference type="InterPro" id="IPR038740">
    <property type="entry name" value="BioF2-like_GNAT_dom"/>
</dbReference>
<evidence type="ECO:0000259" key="1">
    <source>
        <dbReference type="Pfam" id="PF13480"/>
    </source>
</evidence>
<dbReference type="RefSeq" id="WP_083440060.1">
    <property type="nucleotide sequence ID" value="NZ_CP012669.1"/>
</dbReference>
<proteinExistence type="predicted"/>